<dbReference type="EMBL" id="JACIJF010000005">
    <property type="protein sequence ID" value="MBB5710820.1"/>
    <property type="molecule type" value="Genomic_DNA"/>
</dbReference>
<dbReference type="AlphaFoldDB" id="A0A840YMH8"/>
<proteinExistence type="predicted"/>
<evidence type="ECO:0000313" key="1">
    <source>
        <dbReference type="EMBL" id="MBB5710820.1"/>
    </source>
</evidence>
<protein>
    <submittedName>
        <fullName evidence="1">Uncharacterized protein</fullName>
    </submittedName>
</protein>
<sequence>MWLSGSTGDCRSDLFADGEASEVLINAGIAFGVKSALDLLNVAATALARKLKRTL</sequence>
<accession>A0A840YMH8</accession>
<gene>
    <name evidence="1" type="ORF">FHT02_002060</name>
</gene>
<keyword evidence="2" id="KW-1185">Reference proteome</keyword>
<dbReference type="Proteomes" id="UP000527143">
    <property type="component" value="Unassembled WGS sequence"/>
</dbReference>
<reference evidence="1 2" key="1">
    <citation type="submission" date="2020-08" db="EMBL/GenBank/DDBJ databases">
        <title>Genomic Encyclopedia of Type Strains, Phase IV (KMG-IV): sequencing the most valuable type-strain genomes for metagenomic binning, comparative biology and taxonomic classification.</title>
        <authorList>
            <person name="Goeker M."/>
        </authorList>
    </citation>
    <scope>NUCLEOTIDE SEQUENCE [LARGE SCALE GENOMIC DNA]</scope>
    <source>
        <strain evidence="1 2">DSM 26736</strain>
    </source>
</reference>
<evidence type="ECO:0000313" key="2">
    <source>
        <dbReference type="Proteomes" id="UP000527143"/>
    </source>
</evidence>
<dbReference type="RefSeq" id="WP_184087125.1">
    <property type="nucleotide sequence ID" value="NZ_JACIJF010000005.1"/>
</dbReference>
<comment type="caution">
    <text evidence="1">The sequence shown here is derived from an EMBL/GenBank/DDBJ whole genome shotgun (WGS) entry which is preliminary data.</text>
</comment>
<organism evidence="1 2">
    <name type="scientific">Sphingomonas xinjiangensis</name>
    <dbReference type="NCBI Taxonomy" id="643568"/>
    <lineage>
        <taxon>Bacteria</taxon>
        <taxon>Pseudomonadati</taxon>
        <taxon>Pseudomonadota</taxon>
        <taxon>Alphaproteobacteria</taxon>
        <taxon>Sphingomonadales</taxon>
        <taxon>Sphingomonadaceae</taxon>
        <taxon>Sphingomonas</taxon>
    </lineage>
</organism>
<name>A0A840YMH8_9SPHN</name>